<dbReference type="Gene3D" id="3.10.180.10">
    <property type="entry name" value="2,3-Dihydroxybiphenyl 1,2-Dioxygenase, domain 1"/>
    <property type="match status" value="1"/>
</dbReference>
<dbReference type="EMBL" id="JABMCI010000069">
    <property type="protein sequence ID" value="NUU18809.1"/>
    <property type="molecule type" value="Genomic_DNA"/>
</dbReference>
<dbReference type="Pfam" id="PF00903">
    <property type="entry name" value="Glyoxalase"/>
    <property type="match status" value="1"/>
</dbReference>
<evidence type="ECO:0000259" key="1">
    <source>
        <dbReference type="PROSITE" id="PS51819"/>
    </source>
</evidence>
<dbReference type="InterPro" id="IPR029068">
    <property type="entry name" value="Glyas_Bleomycin-R_OHBP_Dase"/>
</dbReference>
<organism evidence="2 3">
    <name type="scientific">Cellulomonas humilata</name>
    <dbReference type="NCBI Taxonomy" id="144055"/>
    <lineage>
        <taxon>Bacteria</taxon>
        <taxon>Bacillati</taxon>
        <taxon>Actinomycetota</taxon>
        <taxon>Actinomycetes</taxon>
        <taxon>Micrococcales</taxon>
        <taxon>Cellulomonadaceae</taxon>
        <taxon>Cellulomonas</taxon>
    </lineage>
</organism>
<feature type="domain" description="VOC" evidence="1">
    <location>
        <begin position="2"/>
        <end position="119"/>
    </location>
</feature>
<accession>A0A7Y6A2Y1</accession>
<dbReference type="Proteomes" id="UP000565724">
    <property type="component" value="Unassembled WGS sequence"/>
</dbReference>
<dbReference type="InterPro" id="IPR004360">
    <property type="entry name" value="Glyas_Fos-R_dOase_dom"/>
</dbReference>
<evidence type="ECO:0000313" key="2">
    <source>
        <dbReference type="EMBL" id="NUU18809.1"/>
    </source>
</evidence>
<dbReference type="InterPro" id="IPR037523">
    <property type="entry name" value="VOC_core"/>
</dbReference>
<sequence>MGLVQVAQHAEDLDRAAAFYTDVLGAPPTARFDPPGLLFFDLDGVRLLLDVGAPSSLLYLRVPDVAAATERLRARGVVVESEPHVIFRHEDDTLGPAGTDEWHAFVRDSEGNLLGLVSQLP</sequence>
<protein>
    <submittedName>
        <fullName evidence="2">Methylmalonyl-CoA epimerase</fullName>
    </submittedName>
</protein>
<gene>
    <name evidence="2" type="ORF">HP550_16270</name>
</gene>
<proteinExistence type="predicted"/>
<dbReference type="PROSITE" id="PS51819">
    <property type="entry name" value="VOC"/>
    <property type="match status" value="1"/>
</dbReference>
<comment type="caution">
    <text evidence="2">The sequence shown here is derived from an EMBL/GenBank/DDBJ whole genome shotgun (WGS) entry which is preliminary data.</text>
</comment>
<dbReference type="RefSeq" id="WP_175348742.1">
    <property type="nucleotide sequence ID" value="NZ_JABMCI010000069.1"/>
</dbReference>
<dbReference type="SUPFAM" id="SSF54593">
    <property type="entry name" value="Glyoxalase/Bleomycin resistance protein/Dihydroxybiphenyl dioxygenase"/>
    <property type="match status" value="1"/>
</dbReference>
<dbReference type="AlphaFoldDB" id="A0A7Y6A2Y1"/>
<evidence type="ECO:0000313" key="3">
    <source>
        <dbReference type="Proteomes" id="UP000565724"/>
    </source>
</evidence>
<name>A0A7Y6A2Y1_9CELL</name>
<keyword evidence="3" id="KW-1185">Reference proteome</keyword>
<reference evidence="2 3" key="1">
    <citation type="submission" date="2020-05" db="EMBL/GenBank/DDBJ databases">
        <title>Genome Sequencing of Type Strains.</title>
        <authorList>
            <person name="Lemaire J.F."/>
            <person name="Inderbitzin P."/>
            <person name="Gregorio O.A."/>
            <person name="Collins S.B."/>
            <person name="Wespe N."/>
            <person name="Knight-Connoni V."/>
        </authorList>
    </citation>
    <scope>NUCLEOTIDE SEQUENCE [LARGE SCALE GENOMIC DNA]</scope>
    <source>
        <strain evidence="2 3">ATCC 25174</strain>
    </source>
</reference>